<name>A0A2N0P0G3_9GLOM</name>
<evidence type="ECO:0000313" key="1">
    <source>
        <dbReference type="EMBL" id="PKC00299.1"/>
    </source>
</evidence>
<evidence type="ECO:0008006" key="3">
    <source>
        <dbReference type="Google" id="ProtNLM"/>
    </source>
</evidence>
<sequence>MNGLRPNINKKLTPQLIIDLIKQCWDNVPEKRPTAEILVEILRKMKDESIINTTELYKQIKVIEKSIELDQKILDVKDSSITYETHPQAVYKSRSLEINKSSKINSEPTIESSLMDLVVPDDSDDDC</sequence>
<accession>A0A2N0P0G3</accession>
<organism evidence="1 2">
    <name type="scientific">Rhizophagus irregularis</name>
    <dbReference type="NCBI Taxonomy" id="588596"/>
    <lineage>
        <taxon>Eukaryota</taxon>
        <taxon>Fungi</taxon>
        <taxon>Fungi incertae sedis</taxon>
        <taxon>Mucoromycota</taxon>
        <taxon>Glomeromycotina</taxon>
        <taxon>Glomeromycetes</taxon>
        <taxon>Glomerales</taxon>
        <taxon>Glomeraceae</taxon>
        <taxon>Rhizophagus</taxon>
    </lineage>
</organism>
<proteinExistence type="predicted"/>
<dbReference type="VEuPathDB" id="FungiDB:RhiirFUN_012996"/>
<dbReference type="Proteomes" id="UP000232722">
    <property type="component" value="Unassembled WGS sequence"/>
</dbReference>
<dbReference type="Gene3D" id="1.10.510.10">
    <property type="entry name" value="Transferase(Phosphotransferase) domain 1"/>
    <property type="match status" value="1"/>
</dbReference>
<reference evidence="1 2" key="2">
    <citation type="submission" date="2017-09" db="EMBL/GenBank/DDBJ databases">
        <title>Extensive intraspecific genome diversity in a model arbuscular mycorrhizal fungus.</title>
        <authorList>
            <person name="Chen E.C."/>
            <person name="Morin E."/>
            <person name="Beaudet D."/>
            <person name="Noel J."/>
            <person name="Ndikumana S."/>
            <person name="Charron P."/>
            <person name="St-Onge C."/>
            <person name="Giorgi J."/>
            <person name="Grigoriev I.V."/>
            <person name="Roux C."/>
            <person name="Martin F.M."/>
            <person name="Corradi N."/>
        </authorList>
    </citation>
    <scope>NUCLEOTIDE SEQUENCE [LARGE SCALE GENOMIC DNA]</scope>
    <source>
        <strain evidence="1 2">A5</strain>
    </source>
</reference>
<dbReference type="EMBL" id="LLXJ01001907">
    <property type="protein sequence ID" value="PKC00299.1"/>
    <property type="molecule type" value="Genomic_DNA"/>
</dbReference>
<dbReference type="AlphaFoldDB" id="A0A2N0P0G3"/>
<dbReference type="SUPFAM" id="SSF56112">
    <property type="entry name" value="Protein kinase-like (PK-like)"/>
    <property type="match status" value="1"/>
</dbReference>
<comment type="caution">
    <text evidence="1">The sequence shown here is derived from an EMBL/GenBank/DDBJ whole genome shotgun (WGS) entry which is preliminary data.</text>
</comment>
<reference evidence="1 2" key="1">
    <citation type="submission" date="2016-04" db="EMBL/GenBank/DDBJ databases">
        <title>Genome analyses suggest a sexual origin of heterokaryosis in a supposedly ancient asexual fungus.</title>
        <authorList>
            <person name="Ropars J."/>
            <person name="Sedzielewska K."/>
            <person name="Noel J."/>
            <person name="Charron P."/>
            <person name="Farinelli L."/>
            <person name="Marton T."/>
            <person name="Kruger M."/>
            <person name="Pelin A."/>
            <person name="Brachmann A."/>
            <person name="Corradi N."/>
        </authorList>
    </citation>
    <scope>NUCLEOTIDE SEQUENCE [LARGE SCALE GENOMIC DNA]</scope>
    <source>
        <strain evidence="1 2">A5</strain>
    </source>
</reference>
<evidence type="ECO:0000313" key="2">
    <source>
        <dbReference type="Proteomes" id="UP000232722"/>
    </source>
</evidence>
<dbReference type="InterPro" id="IPR011009">
    <property type="entry name" value="Kinase-like_dom_sf"/>
</dbReference>
<dbReference type="VEuPathDB" id="FungiDB:FUN_016248"/>
<gene>
    <name evidence="1" type="ORF">RhiirA5_365827</name>
</gene>
<protein>
    <recommendedName>
        <fullName evidence="3">Serine-threonine/tyrosine-protein kinase catalytic domain-containing protein</fullName>
    </recommendedName>
</protein>